<dbReference type="Gene3D" id="3.30.70.330">
    <property type="match status" value="5"/>
</dbReference>
<dbReference type="AlphaFoldDB" id="A0A077YY00"/>
<dbReference type="InterPro" id="IPR000504">
    <property type="entry name" value="RRM_dom"/>
</dbReference>
<dbReference type="Proteomes" id="UP000030665">
    <property type="component" value="Unassembled WGS sequence"/>
</dbReference>
<accession>A0A077YY00</accession>
<dbReference type="InterPro" id="IPR012677">
    <property type="entry name" value="Nucleotide-bd_a/b_plait_sf"/>
</dbReference>
<keyword evidence="1 2" id="KW-0694">RNA-binding</keyword>
<evidence type="ECO:0000313" key="5">
    <source>
        <dbReference type="EMBL" id="CDW52328.1"/>
    </source>
</evidence>
<sequence length="732" mass="81444">MAKEPLAESADVVKSSRLIVKNLPNYINSQRLKRLFDSYGVVTDCQLKYSADGRFRGFAFVGFLTVEAAEAAVSSLNGTFVDTARIHIDYCQRFYPSSQQVKAPDDNKRAAKSNTANTVCIESNEVLKRKQVLIFLAPTKPAKLTLGEDGKTATVVLKRRSDLQAVLKLDGQFLGGNRLHLTEWQSNDTSGKTNGKKQRPQFPPEDVQKQADAIADSGALFVRNLAYQCSEADLRSLFEPFGAIANIDYPTDSSSGKPKGFGTVRFVFPENALKAFSECDGIIFQGRVLHILANSEKEDEKPMVDPTETSDYKDEKKLKQKQSQSDSRTWNTLFLGPNAVVDVLADRLDVEKREILDPTSSSSLGVRVALGEAQIVRETVQFLEQHGVVLESFQGTNGTRSDHVILVKNIPAATTAAELSDLFKKYGRLGRIVRPPHGLCAIVEFLDGKRAKNAFNELAFKRFKHKPLYLEWAPNSVFSSQYDSVEVKGEEEEEDGKEKEKEDQPNDIYQQCTVFVKNLNAQTNDQRLADHFKKMGTVVSASVVKKYAKSEAGKGKPAADQFSLCYGFVTYKKPEEAREALKQLQGSRLDGNELEIQISQRPTGPKQARQVAEASSKGSHSETTILVRNIPFQANRKEIQQVFKVFGPLKVVRMPRKASSAQHRGFGFVEYASKLDAEKAMAALGGSTHLYGRRLVLEWADTVGDLDELRKRTADYFAAGPTKRKVKMIDIE</sequence>
<dbReference type="OrthoDB" id="439639at2759"/>
<feature type="region of interest" description="Disordered" evidence="3">
    <location>
        <begin position="184"/>
        <end position="203"/>
    </location>
</feature>
<gene>
    <name evidence="5" type="ORF">TTRE_0000058701</name>
</gene>
<dbReference type="SMART" id="SM00360">
    <property type="entry name" value="RRM"/>
    <property type="match status" value="5"/>
</dbReference>
<evidence type="ECO:0000256" key="3">
    <source>
        <dbReference type="SAM" id="MobiDB-lite"/>
    </source>
</evidence>
<dbReference type="GO" id="GO:0005737">
    <property type="term" value="C:cytoplasm"/>
    <property type="evidence" value="ECO:0007669"/>
    <property type="project" value="TreeGrafter"/>
</dbReference>
<protein>
    <submittedName>
        <fullName evidence="5">RNA binding protein 19</fullName>
    </submittedName>
</protein>
<feature type="domain" description="RRM" evidence="4">
    <location>
        <begin position="512"/>
        <end position="601"/>
    </location>
</feature>
<dbReference type="InterPro" id="IPR035979">
    <property type="entry name" value="RBD_domain_sf"/>
</dbReference>
<feature type="region of interest" description="Disordered" evidence="3">
    <location>
        <begin position="297"/>
        <end position="324"/>
    </location>
</feature>
<feature type="domain" description="RRM" evidence="4">
    <location>
        <begin position="16"/>
        <end position="93"/>
    </location>
</feature>
<organism evidence="5 6">
    <name type="scientific">Trichuris trichiura</name>
    <name type="common">Whipworm</name>
    <name type="synonym">Trichocephalus trichiurus</name>
    <dbReference type="NCBI Taxonomy" id="36087"/>
    <lineage>
        <taxon>Eukaryota</taxon>
        <taxon>Metazoa</taxon>
        <taxon>Ecdysozoa</taxon>
        <taxon>Nematoda</taxon>
        <taxon>Enoplea</taxon>
        <taxon>Dorylaimia</taxon>
        <taxon>Trichinellida</taxon>
        <taxon>Trichuridae</taxon>
        <taxon>Trichuris</taxon>
    </lineage>
</organism>
<keyword evidence="6" id="KW-1185">Reference proteome</keyword>
<proteinExistence type="predicted"/>
<dbReference type="CDD" id="cd12317">
    <property type="entry name" value="RRM4_RBM19_RRM3_MRD1"/>
    <property type="match status" value="1"/>
</dbReference>
<feature type="domain" description="RRM" evidence="4">
    <location>
        <begin position="623"/>
        <end position="702"/>
    </location>
</feature>
<evidence type="ECO:0000313" key="6">
    <source>
        <dbReference type="Proteomes" id="UP000030665"/>
    </source>
</evidence>
<dbReference type="STRING" id="36087.A0A077YY00"/>
<evidence type="ECO:0000256" key="2">
    <source>
        <dbReference type="PROSITE-ProRule" id="PRU00176"/>
    </source>
</evidence>
<dbReference type="InterPro" id="IPR050374">
    <property type="entry name" value="RRT5_SRSF_SR"/>
</dbReference>
<name>A0A077YY00_TRITR</name>
<feature type="domain" description="RRM" evidence="4">
    <location>
        <begin position="218"/>
        <end position="296"/>
    </location>
</feature>
<evidence type="ECO:0000259" key="4">
    <source>
        <dbReference type="PROSITE" id="PS50102"/>
    </source>
</evidence>
<dbReference type="SUPFAM" id="SSF54928">
    <property type="entry name" value="RNA-binding domain, RBD"/>
    <property type="match status" value="3"/>
</dbReference>
<dbReference type="PANTHER" id="PTHR23003:SF17">
    <property type="entry name" value="RNA-BINDING PROTEIN PIN4"/>
    <property type="match status" value="1"/>
</dbReference>
<dbReference type="GO" id="GO:0003729">
    <property type="term" value="F:mRNA binding"/>
    <property type="evidence" value="ECO:0007669"/>
    <property type="project" value="TreeGrafter"/>
</dbReference>
<dbReference type="GO" id="GO:0005634">
    <property type="term" value="C:nucleus"/>
    <property type="evidence" value="ECO:0007669"/>
    <property type="project" value="TreeGrafter"/>
</dbReference>
<reference evidence="5" key="2">
    <citation type="submission" date="2014-03" db="EMBL/GenBank/DDBJ databases">
        <title>The whipworm genome and dual-species transcriptomics of an intimate host-pathogen interaction.</title>
        <authorList>
            <person name="Foth B.J."/>
            <person name="Tsai I.J."/>
            <person name="Reid A.J."/>
            <person name="Bancroft A.J."/>
            <person name="Nichol S."/>
            <person name="Tracey A."/>
            <person name="Holroyd N."/>
            <person name="Cotton J.A."/>
            <person name="Stanley E.J."/>
            <person name="Zarowiecki M."/>
            <person name="Liu J.Z."/>
            <person name="Huckvale T."/>
            <person name="Cooper P.J."/>
            <person name="Grencis R.K."/>
            <person name="Berriman M."/>
        </authorList>
    </citation>
    <scope>NUCLEOTIDE SEQUENCE [LARGE SCALE GENOMIC DNA]</scope>
</reference>
<evidence type="ECO:0000256" key="1">
    <source>
        <dbReference type="ARBA" id="ARBA00022884"/>
    </source>
</evidence>
<dbReference type="PROSITE" id="PS50102">
    <property type="entry name" value="RRM"/>
    <property type="match status" value="5"/>
</dbReference>
<feature type="compositionally biased region" description="Polar residues" evidence="3">
    <location>
        <begin position="184"/>
        <end position="193"/>
    </location>
</feature>
<dbReference type="Pfam" id="PF00076">
    <property type="entry name" value="RRM_1"/>
    <property type="match status" value="5"/>
</dbReference>
<dbReference type="GO" id="GO:1990904">
    <property type="term" value="C:ribonucleoprotein complex"/>
    <property type="evidence" value="ECO:0007669"/>
    <property type="project" value="TreeGrafter"/>
</dbReference>
<dbReference type="EMBL" id="HG805819">
    <property type="protein sequence ID" value="CDW52328.1"/>
    <property type="molecule type" value="Genomic_DNA"/>
</dbReference>
<feature type="region of interest" description="Disordered" evidence="3">
    <location>
        <begin position="598"/>
        <end position="620"/>
    </location>
</feature>
<feature type="domain" description="RRM" evidence="4">
    <location>
        <begin position="403"/>
        <end position="475"/>
    </location>
</feature>
<dbReference type="PANTHER" id="PTHR23003">
    <property type="entry name" value="RNA RECOGNITION MOTIF RRM DOMAIN CONTAINING PROTEIN"/>
    <property type="match status" value="1"/>
</dbReference>
<reference evidence="5" key="1">
    <citation type="submission" date="2014-01" db="EMBL/GenBank/DDBJ databases">
        <authorList>
            <person name="Aslett M."/>
        </authorList>
    </citation>
    <scope>NUCLEOTIDE SEQUENCE</scope>
</reference>